<evidence type="ECO:0000313" key="2">
    <source>
        <dbReference type="EMBL" id="KAK1375433.1"/>
    </source>
</evidence>
<evidence type="ECO:0000313" key="3">
    <source>
        <dbReference type="Proteomes" id="UP001237642"/>
    </source>
</evidence>
<keyword evidence="1" id="KW-0732">Signal</keyword>
<reference evidence="2" key="1">
    <citation type="submission" date="2023-02" db="EMBL/GenBank/DDBJ databases">
        <title>Genome of toxic invasive species Heracleum sosnowskyi carries increased number of genes despite the absence of recent whole-genome duplications.</title>
        <authorList>
            <person name="Schelkunov M."/>
            <person name="Shtratnikova V."/>
            <person name="Makarenko M."/>
            <person name="Klepikova A."/>
            <person name="Omelchenko D."/>
            <person name="Novikova G."/>
            <person name="Obukhova E."/>
            <person name="Bogdanov V."/>
            <person name="Penin A."/>
            <person name="Logacheva M."/>
        </authorList>
    </citation>
    <scope>NUCLEOTIDE SEQUENCE</scope>
    <source>
        <strain evidence="2">Hsosn_3</strain>
        <tissue evidence="2">Leaf</tissue>
    </source>
</reference>
<protein>
    <submittedName>
        <fullName evidence="2">Uncharacterized protein</fullName>
    </submittedName>
</protein>
<organism evidence="2 3">
    <name type="scientific">Heracleum sosnowskyi</name>
    <dbReference type="NCBI Taxonomy" id="360622"/>
    <lineage>
        <taxon>Eukaryota</taxon>
        <taxon>Viridiplantae</taxon>
        <taxon>Streptophyta</taxon>
        <taxon>Embryophyta</taxon>
        <taxon>Tracheophyta</taxon>
        <taxon>Spermatophyta</taxon>
        <taxon>Magnoliopsida</taxon>
        <taxon>eudicotyledons</taxon>
        <taxon>Gunneridae</taxon>
        <taxon>Pentapetalae</taxon>
        <taxon>asterids</taxon>
        <taxon>campanulids</taxon>
        <taxon>Apiales</taxon>
        <taxon>Apiaceae</taxon>
        <taxon>Apioideae</taxon>
        <taxon>apioid superclade</taxon>
        <taxon>Tordylieae</taxon>
        <taxon>Tordyliinae</taxon>
        <taxon>Heracleum</taxon>
    </lineage>
</organism>
<reference evidence="2" key="2">
    <citation type="submission" date="2023-05" db="EMBL/GenBank/DDBJ databases">
        <authorList>
            <person name="Schelkunov M.I."/>
        </authorList>
    </citation>
    <scope>NUCLEOTIDE SEQUENCE</scope>
    <source>
        <strain evidence="2">Hsosn_3</strain>
        <tissue evidence="2">Leaf</tissue>
    </source>
</reference>
<dbReference type="EMBL" id="JAUIZM010000007">
    <property type="protein sequence ID" value="KAK1375433.1"/>
    <property type="molecule type" value="Genomic_DNA"/>
</dbReference>
<accession>A0AAD8HZW3</accession>
<comment type="caution">
    <text evidence="2">The sequence shown here is derived from an EMBL/GenBank/DDBJ whole genome shotgun (WGS) entry which is preliminary data.</text>
</comment>
<feature type="signal peptide" evidence="1">
    <location>
        <begin position="1"/>
        <end position="16"/>
    </location>
</feature>
<dbReference type="Proteomes" id="UP001237642">
    <property type="component" value="Unassembled WGS sequence"/>
</dbReference>
<proteinExistence type="predicted"/>
<evidence type="ECO:0000256" key="1">
    <source>
        <dbReference type="SAM" id="SignalP"/>
    </source>
</evidence>
<keyword evidence="3" id="KW-1185">Reference proteome</keyword>
<name>A0AAD8HZW3_9APIA</name>
<sequence>MTVLVWLFIFSTVALSQPLLPPGPGFKPPPVLVCHCPPASPPHVENISVGKFTKGELTPESFSEIMTSVAFAIMLLNTWALFMIYEHLLPPVRSSLPGGNEDLTGGNRCS</sequence>
<gene>
    <name evidence="2" type="ORF">POM88_031626</name>
</gene>
<dbReference type="AlphaFoldDB" id="A0AAD8HZW3"/>
<feature type="chain" id="PRO_5042233261" evidence="1">
    <location>
        <begin position="17"/>
        <end position="110"/>
    </location>
</feature>